<name>X1I3C8_9ZZZZ</name>
<protein>
    <submittedName>
        <fullName evidence="1">Uncharacterized protein</fullName>
    </submittedName>
</protein>
<dbReference type="EMBL" id="BARU01015456">
    <property type="protein sequence ID" value="GAH52043.1"/>
    <property type="molecule type" value="Genomic_DNA"/>
</dbReference>
<sequence length="99" mass="10162">SPIYAGATLPVTARFSDAGGLPDLHDAAPEANPHGIAIKFHLPNGVDSDIVANSFKFFPVATPEDFRDLQLAAASSAPGAPKSAQLDAFLKAHPSVGKA</sequence>
<dbReference type="SUPFAM" id="SSF56634">
    <property type="entry name" value="Heme-dependent catalase-like"/>
    <property type="match status" value="1"/>
</dbReference>
<proteinExistence type="predicted"/>
<gene>
    <name evidence="1" type="ORF">S03H2_26557</name>
</gene>
<organism evidence="1">
    <name type="scientific">marine sediment metagenome</name>
    <dbReference type="NCBI Taxonomy" id="412755"/>
    <lineage>
        <taxon>unclassified sequences</taxon>
        <taxon>metagenomes</taxon>
        <taxon>ecological metagenomes</taxon>
    </lineage>
</organism>
<dbReference type="InterPro" id="IPR020835">
    <property type="entry name" value="Catalase_sf"/>
</dbReference>
<dbReference type="GO" id="GO:0020037">
    <property type="term" value="F:heme binding"/>
    <property type="evidence" value="ECO:0007669"/>
    <property type="project" value="InterPro"/>
</dbReference>
<feature type="non-terminal residue" evidence="1">
    <location>
        <position position="1"/>
    </location>
</feature>
<evidence type="ECO:0000313" key="1">
    <source>
        <dbReference type="EMBL" id="GAH52043.1"/>
    </source>
</evidence>
<comment type="caution">
    <text evidence="1">The sequence shown here is derived from an EMBL/GenBank/DDBJ whole genome shotgun (WGS) entry which is preliminary data.</text>
</comment>
<accession>X1I3C8</accession>
<reference evidence="1" key="1">
    <citation type="journal article" date="2014" name="Front. Microbiol.">
        <title>High frequency of phylogenetically diverse reductive dehalogenase-homologous genes in deep subseafloor sedimentary metagenomes.</title>
        <authorList>
            <person name="Kawai M."/>
            <person name="Futagami T."/>
            <person name="Toyoda A."/>
            <person name="Takaki Y."/>
            <person name="Nishi S."/>
            <person name="Hori S."/>
            <person name="Arai W."/>
            <person name="Tsubouchi T."/>
            <person name="Morono Y."/>
            <person name="Uchiyama I."/>
            <person name="Ito T."/>
            <person name="Fujiyama A."/>
            <person name="Inagaki F."/>
            <person name="Takami H."/>
        </authorList>
    </citation>
    <scope>NUCLEOTIDE SEQUENCE</scope>
    <source>
        <strain evidence="1">Expedition CK06-06</strain>
    </source>
</reference>
<dbReference type="Gene3D" id="2.40.180.10">
    <property type="entry name" value="Catalase core domain"/>
    <property type="match status" value="1"/>
</dbReference>
<dbReference type="AlphaFoldDB" id="X1I3C8"/>
<feature type="non-terminal residue" evidence="1">
    <location>
        <position position="99"/>
    </location>
</feature>